<keyword evidence="6 8" id="KW-0326">Glycosidase</keyword>
<dbReference type="InterPro" id="IPR013783">
    <property type="entry name" value="Ig-like_fold"/>
</dbReference>
<dbReference type="Pfam" id="PF01915">
    <property type="entry name" value="Glyco_hydro_3_C"/>
    <property type="match status" value="1"/>
</dbReference>
<reference evidence="8" key="1">
    <citation type="submission" date="2014-07" db="EMBL/GenBank/DDBJ databases">
        <authorList>
            <person name="Zhang J.E."/>
            <person name="Yang H."/>
            <person name="Guo J."/>
            <person name="Deng Z."/>
            <person name="Luo H."/>
            <person name="Luo M."/>
            <person name="Zhao B."/>
        </authorList>
    </citation>
    <scope>NUCLEOTIDE SEQUENCE</scope>
    <source>
        <strain evidence="8">AM4</strain>
    </source>
</reference>
<dbReference type="EMBL" id="LK995460">
    <property type="protein sequence ID" value="CED89947.1"/>
    <property type="molecule type" value="Genomic_DNA"/>
</dbReference>
<keyword evidence="2 6" id="KW-0378">Hydrolase</keyword>
<evidence type="ECO:0000256" key="6">
    <source>
        <dbReference type="RuleBase" id="RU361161"/>
    </source>
</evidence>
<feature type="domain" description="Fibronectin type III-like" evidence="7">
    <location>
        <begin position="712"/>
        <end position="781"/>
    </location>
</feature>
<comment type="function">
    <text evidence="4">Catalyzes the hydrolysis of a non-reducing terminal alpha-L-arabinopyranosidic linkage in ginsenoside Rb2 (alpha-L-arabinopyranosyl-(1-&gt;6)-alpha-D-glucopyranosyl) to release alpha-D-glucopyranosyl (Rd). It is not able to hydrolyze alpha-L-arabinofuranosyl-(1-&gt;6)-alpha-D-glucopyranosyl (Rc).</text>
</comment>
<dbReference type="PROSITE" id="PS00775">
    <property type="entry name" value="GLYCOSYL_HYDROL_F3"/>
    <property type="match status" value="1"/>
</dbReference>
<dbReference type="PANTHER" id="PTHR42715:SF10">
    <property type="entry name" value="BETA-GLUCOSIDASE"/>
    <property type="match status" value="1"/>
</dbReference>
<name>A0A1L7R835_9ACTO</name>
<dbReference type="GO" id="GO:0005975">
    <property type="term" value="P:carbohydrate metabolic process"/>
    <property type="evidence" value="ECO:0007669"/>
    <property type="project" value="InterPro"/>
</dbReference>
<keyword evidence="3" id="KW-0119">Carbohydrate metabolism</keyword>
<evidence type="ECO:0000259" key="7">
    <source>
        <dbReference type="SMART" id="SM01217"/>
    </source>
</evidence>
<evidence type="ECO:0000256" key="2">
    <source>
        <dbReference type="ARBA" id="ARBA00022801"/>
    </source>
</evidence>
<comment type="similarity">
    <text evidence="1 6">Belongs to the glycosyl hydrolase 3 family.</text>
</comment>
<gene>
    <name evidence="8" type="ORF">AAM4_0052</name>
</gene>
<dbReference type="Gene3D" id="2.60.40.10">
    <property type="entry name" value="Immunoglobulins"/>
    <property type="match status" value="1"/>
</dbReference>
<dbReference type="FunFam" id="2.60.40.10:FF:000495">
    <property type="entry name" value="Periplasmic beta-glucosidase"/>
    <property type="match status" value="1"/>
</dbReference>
<dbReference type="InterPro" id="IPR050288">
    <property type="entry name" value="Cellulose_deg_GH3"/>
</dbReference>
<dbReference type="InterPro" id="IPR001764">
    <property type="entry name" value="Glyco_hydro_3_N"/>
</dbReference>
<dbReference type="PRINTS" id="PR00133">
    <property type="entry name" value="GLHYDRLASE3"/>
</dbReference>
<evidence type="ECO:0000256" key="3">
    <source>
        <dbReference type="ARBA" id="ARBA00023277"/>
    </source>
</evidence>
<dbReference type="InterPro" id="IPR002772">
    <property type="entry name" value="Glyco_hydro_3_C"/>
</dbReference>
<evidence type="ECO:0000256" key="1">
    <source>
        <dbReference type="ARBA" id="ARBA00005336"/>
    </source>
</evidence>
<sequence length="814" mass="86379">MHSAPWLDTSLSPAQRADRLLADMPTAEKLSQLQCVFPRSCDADTDIQAVVAGTPLGVGHVTTLEMRRVTDLAEVAAFQRRLQAEIIARQPHGIPAAFHMEAVCGAYLPGAVSLPNGIGRGASFDPELEKELGRIVGAQERAVGITYSLAPVLDIARDPRMGRFGEAYGEDPTLAGALGAAFTRGLQADDGTGRRTEAVAKHFVGFHGSEGGIHGAHAPVTARLLREVYAKPFQAAINAGLGGVMPCYNSINGEVASGSRSLLTGLLREEMGFTGVVVSDYGAIGNMHAFQKVAATFADAGQRALTAGMDAEWHEIQGFNDELAARFDSGRADMAALDRAVRRVLEAKFRMGLFEDPYAREGAGLTVPFTGVARERARETALRSARESIVLLRNDGILPLPATGDRAPGRVLVVGPQAVNARFHFAGYTHESMAEGVLAARASMAGTIDADAETTTGYDTIPGTPVQSDEREEFDAILGAFHPDARCILDELRERLANSEIDWVRGYEVAGDSDAGYEEALTAATDTDLVILMLGGKNGTGSIATMGEGIDSTEVGLPASQEGLLRRIEALGVPAIGIHMDGRPVSSDAADGLSALLEVWNPAEVGGQAIVDVLTGAVDATGRLPVSVARSAGQVPVYYNHPNGSQWHQGESVGFPEYVDMPHTPRYAFGYGLSYTSFAYSELELDAESIAPDGTVSARVAVTNTGERTGTEIVQLYATDRYATTTRPVQELIGFQRIELAAGESAIVVFEVAPSLLALLDGDMHWMVEAGDVDLRVGSSSDNVRAEASFRVTGSDAVVGRHRTLRAPARIEQP</sequence>
<evidence type="ECO:0000256" key="5">
    <source>
        <dbReference type="ARBA" id="ARBA00074219"/>
    </source>
</evidence>
<dbReference type="AlphaFoldDB" id="A0A1L7R835"/>
<dbReference type="SUPFAM" id="SSF51445">
    <property type="entry name" value="(Trans)glycosidases"/>
    <property type="match status" value="1"/>
</dbReference>
<dbReference type="InterPro" id="IPR017853">
    <property type="entry name" value="GH"/>
</dbReference>
<dbReference type="Pfam" id="PF14310">
    <property type="entry name" value="Fn3-like"/>
    <property type="match status" value="1"/>
</dbReference>
<dbReference type="Pfam" id="PF00933">
    <property type="entry name" value="Glyco_hydro_3"/>
    <property type="match status" value="1"/>
</dbReference>
<dbReference type="Gene3D" id="3.40.50.1700">
    <property type="entry name" value="Glycoside hydrolase family 3 C-terminal domain"/>
    <property type="match status" value="1"/>
</dbReference>
<dbReference type="PANTHER" id="PTHR42715">
    <property type="entry name" value="BETA-GLUCOSIDASE"/>
    <property type="match status" value="1"/>
</dbReference>
<dbReference type="RefSeq" id="WP_210578156.1">
    <property type="nucleotide sequence ID" value="NZ_LK995460.1"/>
</dbReference>
<dbReference type="InterPro" id="IPR036962">
    <property type="entry name" value="Glyco_hydro_3_N_sf"/>
</dbReference>
<proteinExistence type="inferred from homology"/>
<protein>
    <recommendedName>
        <fullName evidence="5">Exo-alpha-(1-&gt;6)-L-arabinopyranosidase</fullName>
    </recommendedName>
</protein>
<evidence type="ECO:0000256" key="4">
    <source>
        <dbReference type="ARBA" id="ARBA00058905"/>
    </source>
</evidence>
<accession>A0A1L7R835</accession>
<dbReference type="InterPro" id="IPR019800">
    <property type="entry name" value="Glyco_hydro_3_AS"/>
</dbReference>
<dbReference type="InterPro" id="IPR026891">
    <property type="entry name" value="Fn3-like"/>
</dbReference>
<organism evidence="8">
    <name type="scientific">Actinomyces succiniciruminis</name>
    <dbReference type="NCBI Taxonomy" id="1522002"/>
    <lineage>
        <taxon>Bacteria</taxon>
        <taxon>Bacillati</taxon>
        <taxon>Actinomycetota</taxon>
        <taxon>Actinomycetes</taxon>
        <taxon>Actinomycetales</taxon>
        <taxon>Actinomycetaceae</taxon>
        <taxon>Actinomyces</taxon>
    </lineage>
</organism>
<evidence type="ECO:0000313" key="8">
    <source>
        <dbReference type="EMBL" id="CED89947.1"/>
    </source>
</evidence>
<dbReference type="SMART" id="SM01217">
    <property type="entry name" value="Fn3_like"/>
    <property type="match status" value="1"/>
</dbReference>
<dbReference type="GO" id="GO:0008422">
    <property type="term" value="F:beta-glucosidase activity"/>
    <property type="evidence" value="ECO:0007669"/>
    <property type="project" value="UniProtKB-ARBA"/>
</dbReference>
<dbReference type="SUPFAM" id="SSF52279">
    <property type="entry name" value="Beta-D-glucan exohydrolase, C-terminal domain"/>
    <property type="match status" value="1"/>
</dbReference>
<dbReference type="InterPro" id="IPR036881">
    <property type="entry name" value="Glyco_hydro_3_C_sf"/>
</dbReference>
<dbReference type="Gene3D" id="3.20.20.300">
    <property type="entry name" value="Glycoside hydrolase, family 3, N-terminal domain"/>
    <property type="match status" value="1"/>
</dbReference>